<proteinExistence type="predicted"/>
<accession>A0A3N1GX25</accession>
<evidence type="ECO:0000313" key="2">
    <source>
        <dbReference type="Proteomes" id="UP000276232"/>
    </source>
</evidence>
<dbReference type="AlphaFoldDB" id="A0A3N1GX25"/>
<sequence length="97" mass="9850">MKVQLVVQSAGAASTEGGWPPVGEALAGLGRTRQVMAQAWVVGTASSEHEVLSHVLTRCGDEVEVVVVRMDLGGYAAHLVGGPPLSDGWGDGTAALA</sequence>
<dbReference type="InParanoid" id="A0A3N1GX25"/>
<dbReference type="EMBL" id="RJKN01000006">
    <property type="protein sequence ID" value="ROP34790.1"/>
    <property type="molecule type" value="Genomic_DNA"/>
</dbReference>
<keyword evidence="2" id="KW-1185">Reference proteome</keyword>
<comment type="caution">
    <text evidence="1">The sequence shown here is derived from an EMBL/GenBank/DDBJ whole genome shotgun (WGS) entry which is preliminary data.</text>
</comment>
<evidence type="ECO:0000313" key="1">
    <source>
        <dbReference type="EMBL" id="ROP34790.1"/>
    </source>
</evidence>
<organism evidence="1 2">
    <name type="scientific">Pseudokineococcus lusitanus</name>
    <dbReference type="NCBI Taxonomy" id="763993"/>
    <lineage>
        <taxon>Bacteria</taxon>
        <taxon>Bacillati</taxon>
        <taxon>Actinomycetota</taxon>
        <taxon>Actinomycetes</taxon>
        <taxon>Kineosporiales</taxon>
        <taxon>Kineosporiaceae</taxon>
        <taxon>Pseudokineococcus</taxon>
    </lineage>
</organism>
<gene>
    <name evidence="1" type="ORF">EDC03_2612</name>
</gene>
<reference evidence="1 2" key="1">
    <citation type="journal article" date="2015" name="Stand. Genomic Sci.">
        <title>Genomic Encyclopedia of Bacterial and Archaeal Type Strains, Phase III: the genomes of soil and plant-associated and newly described type strains.</title>
        <authorList>
            <person name="Whitman W.B."/>
            <person name="Woyke T."/>
            <person name="Klenk H.P."/>
            <person name="Zhou Y."/>
            <person name="Lilburn T.G."/>
            <person name="Beck B.J."/>
            <person name="De Vos P."/>
            <person name="Vandamme P."/>
            <person name="Eisen J.A."/>
            <person name="Garrity G."/>
            <person name="Hugenholtz P."/>
            <person name="Kyrpides N.C."/>
        </authorList>
    </citation>
    <scope>NUCLEOTIDE SEQUENCE [LARGE SCALE GENOMIC DNA]</scope>
    <source>
        <strain evidence="1 2">CECT 7306</strain>
    </source>
</reference>
<protein>
    <submittedName>
        <fullName evidence="1">Uncharacterized protein</fullName>
    </submittedName>
</protein>
<dbReference type="Proteomes" id="UP000276232">
    <property type="component" value="Unassembled WGS sequence"/>
</dbReference>
<name>A0A3N1GX25_9ACTN</name>